<protein>
    <submittedName>
        <fullName evidence="1">Uncharacterized protein</fullName>
    </submittedName>
</protein>
<evidence type="ECO:0000313" key="2">
    <source>
        <dbReference type="Proteomes" id="UP000034103"/>
    </source>
</evidence>
<evidence type="ECO:0000313" key="1">
    <source>
        <dbReference type="EMBL" id="AKE65817.1"/>
    </source>
</evidence>
<proteinExistence type="predicted"/>
<name>A0A0F6U6T2_MICAE</name>
<dbReference type="Proteomes" id="UP000034103">
    <property type="component" value="Chromosome"/>
</dbReference>
<accession>A0A0F6U6T2</accession>
<dbReference type="PATRIC" id="fig|1641812.3.peg.3591"/>
<sequence>MEVKLPSYGLFLSYQSGDILKAKVSFFFACIAEYAFSGVWGVGCGVWGVGCRV</sequence>
<reference evidence="1 2" key="1">
    <citation type="journal article" date="2015" name="Genome Announc.">
        <title>Complete Genome Sequence of Microcystis aeruginosa NIES-2549, a Bloom-Forming Cyanobacterium from Lake Kasumigaura, Japan.</title>
        <authorList>
            <person name="Yamaguchi H."/>
            <person name="Suzuki S."/>
            <person name="Tanabe Y."/>
            <person name="Osana Y."/>
            <person name="Shimura Y."/>
            <person name="Ishida K."/>
            <person name="Kawachi M."/>
        </authorList>
    </citation>
    <scope>NUCLEOTIDE SEQUENCE [LARGE SCALE GENOMIC DNA]</scope>
    <source>
        <strain evidence="1 2">NIES-2549</strain>
    </source>
</reference>
<organism evidence="1 2">
    <name type="scientific">Microcystis aeruginosa NIES-2549</name>
    <dbReference type="NCBI Taxonomy" id="1641812"/>
    <lineage>
        <taxon>Bacteria</taxon>
        <taxon>Bacillati</taxon>
        <taxon>Cyanobacteriota</taxon>
        <taxon>Cyanophyceae</taxon>
        <taxon>Oscillatoriophycideae</taxon>
        <taxon>Chroococcales</taxon>
        <taxon>Microcystaceae</taxon>
        <taxon>Microcystis</taxon>
    </lineage>
</organism>
<gene>
    <name evidence="1" type="ORF">MYAER_3479</name>
</gene>
<dbReference type="EMBL" id="CP011304">
    <property type="protein sequence ID" value="AKE65817.1"/>
    <property type="molecule type" value="Genomic_DNA"/>
</dbReference>
<dbReference type="HOGENOM" id="CLU_3063398_0_0_3"/>
<dbReference type="AlphaFoldDB" id="A0A0F6U6T2"/>